<gene>
    <name evidence="1" type="ORF">SY212_19650</name>
</gene>
<evidence type="ECO:0000313" key="1">
    <source>
        <dbReference type="EMBL" id="GET06935.1"/>
    </source>
</evidence>
<protein>
    <submittedName>
        <fullName evidence="1">Uncharacterized protein</fullName>
    </submittedName>
</protein>
<organism evidence="1">
    <name type="scientific">Ligilactobacillus agilis</name>
    <dbReference type="NCBI Taxonomy" id="1601"/>
    <lineage>
        <taxon>Bacteria</taxon>
        <taxon>Bacillati</taxon>
        <taxon>Bacillota</taxon>
        <taxon>Bacilli</taxon>
        <taxon>Lactobacillales</taxon>
        <taxon>Lactobacillaceae</taxon>
        <taxon>Ligilactobacillus</taxon>
    </lineage>
</organism>
<accession>A0A6F9XP22</accession>
<name>A0A6F9XP22_9LACO</name>
<dbReference type="RefSeq" id="WP_172585128.1">
    <property type="nucleotide sequence ID" value="NZ_BLAM01000191.1"/>
</dbReference>
<proteinExistence type="predicted"/>
<dbReference type="EMBL" id="BLAM01000191">
    <property type="protein sequence ID" value="GET06935.1"/>
    <property type="molecule type" value="Genomic_DNA"/>
</dbReference>
<reference evidence="1" key="1">
    <citation type="submission" date="2019-10" db="EMBL/GenBank/DDBJ databases">
        <title>Lactobacillus agilis SY212 Whole Genome Sequencing Project.</title>
        <authorList>
            <person name="Suzuki S."/>
            <person name="Endo A."/>
            <person name="Maeno S."/>
            <person name="Shiwa Y."/>
            <person name="Matsutani M."/>
            <person name="Kajikawa A."/>
        </authorList>
    </citation>
    <scope>NUCLEOTIDE SEQUENCE</scope>
    <source>
        <strain evidence="1">SY212</strain>
    </source>
</reference>
<dbReference type="Proteomes" id="UP000494265">
    <property type="component" value="Unassembled WGS sequence"/>
</dbReference>
<sequence>MARPKLSNAGAQFLQSGVGRSSVSSLMMGIALPMASLVMAKDWFMSTKGKSSSLNLLDSLNSGLSSLNNNMAARYPSSAKSLSKVNLGVLDNSKTKEAEKYSFNELER</sequence>
<dbReference type="AlphaFoldDB" id="A0A6F9XP22"/>
<comment type="caution">
    <text evidence="1">The sequence shown here is derived from an EMBL/GenBank/DDBJ whole genome shotgun (WGS) entry which is preliminary data.</text>
</comment>